<keyword evidence="6" id="KW-0614">Plasmid</keyword>
<keyword evidence="3" id="KW-0175">Coiled coil</keyword>
<dbReference type="Proteomes" id="UP000000644">
    <property type="component" value="Plasmid pPNAP07"/>
</dbReference>
<accession>A1VX68</accession>
<evidence type="ECO:0000256" key="3">
    <source>
        <dbReference type="SAM" id="Coils"/>
    </source>
</evidence>
<feature type="domain" description="MobA/MobL protein" evidence="5">
    <location>
        <begin position="17"/>
        <end position="235"/>
    </location>
</feature>
<dbReference type="AlphaFoldDB" id="A1VX68"/>
<protein>
    <submittedName>
        <fullName evidence="6">MobA/MobL protein</fullName>
    </submittedName>
</protein>
<feature type="region of interest" description="Disordered" evidence="4">
    <location>
        <begin position="738"/>
        <end position="766"/>
    </location>
</feature>
<feature type="region of interest" description="Disordered" evidence="4">
    <location>
        <begin position="498"/>
        <end position="525"/>
    </location>
</feature>
<feature type="region of interest" description="Disordered" evidence="4">
    <location>
        <begin position="469"/>
        <end position="488"/>
    </location>
</feature>
<evidence type="ECO:0000256" key="2">
    <source>
        <dbReference type="ARBA" id="ARBA00022971"/>
    </source>
</evidence>
<dbReference type="OrthoDB" id="1634048at2"/>
<evidence type="ECO:0000256" key="1">
    <source>
        <dbReference type="ARBA" id="ARBA00010873"/>
    </source>
</evidence>
<sequence>MAIFHLSVKTVSRSAGRSATAAAAYRAGVEITDERTGEVHDYRRRGGVDSAQLFFPANAPEWASDRNELWNAAEKSETRKNSTVAREFEVALPAELTTSERQELAHEFTKALVRKYGFAADCAIHFPHKKENQSKRKDAAVENGDSRNHHAHILCSTRKLTAEGFTVKTRELDDRKTGADQVVECRALFAEMTNAALAKAGHSARVDHRSLVAQGIDDRDAGIHLGPIATAIERRGEASEKTRNHQERQAEAAGKVAALVAIAQAQVKAAEQAVAAAKAQAQAQAEQQAAALAAAQARELAISAQLTAFREIENDRVRDEALASIHRHVAAAGRSSAATGRALGFAQSDHAIIGKNLAAAGGHLGRAIESARGRQHHRNAGAIAQALGRRLERFIPALAALPRQLEHHLVELVAKARRAQARRRLDENKEDKAVLDLSGDLAAAKAERDRPPVWAAGIDPRSYYHPGKVAARQAAQPTPAPQVKRAAAAGVADLRTPFQRSRQEAAQQAAHPHQEDQDNPGQAERMSAAELRAEIARLRPPPLREVVERQPELVTARQSSDTLAEQWRQAQAMAAEAGRELENWRSAHPVRAKAHDSGLMRAAVLVETEQRRQEAEAQRQRLAPRVEAATEHLKRTRSSVEERVKLEQAQALAKVAELERIERQRQDQEQADRAKAQELDEVLSAFKGHALKRETKSLGYGDTGQQWNAIPEPLRKVIEDFNRLPQEARPVVLERMRENMQRDPQGVETFRQGLQSARGNDRGMSR</sequence>
<feature type="coiled-coil region" evidence="3">
    <location>
        <begin position="260"/>
        <end position="298"/>
    </location>
</feature>
<keyword evidence="7" id="KW-1185">Reference proteome</keyword>
<dbReference type="KEGG" id="pna:Pnap_4998"/>
<comment type="similarity">
    <text evidence="1">Belongs to the MobA/MobL family.</text>
</comment>
<evidence type="ECO:0000313" key="7">
    <source>
        <dbReference type="Proteomes" id="UP000000644"/>
    </source>
</evidence>
<keyword evidence="2" id="KW-0184">Conjugation</keyword>
<dbReference type="Pfam" id="PF03389">
    <property type="entry name" value="MobA_MobL"/>
    <property type="match status" value="1"/>
</dbReference>
<evidence type="ECO:0000313" key="6">
    <source>
        <dbReference type="EMBL" id="ABM40246.1"/>
    </source>
</evidence>
<feature type="coiled-coil region" evidence="3">
    <location>
        <begin position="651"/>
        <end position="681"/>
    </location>
</feature>
<dbReference type="HOGENOM" id="CLU_364412_0_0_4"/>
<dbReference type="EMBL" id="CP000536">
    <property type="protein sequence ID" value="ABM40246.1"/>
    <property type="molecule type" value="Genomic_DNA"/>
</dbReference>
<evidence type="ECO:0000256" key="4">
    <source>
        <dbReference type="SAM" id="MobiDB-lite"/>
    </source>
</evidence>
<organism evidence="6 7">
    <name type="scientific">Polaromonas naphthalenivorans (strain CJ2)</name>
    <dbReference type="NCBI Taxonomy" id="365044"/>
    <lineage>
        <taxon>Bacteria</taxon>
        <taxon>Pseudomonadati</taxon>
        <taxon>Pseudomonadota</taxon>
        <taxon>Betaproteobacteria</taxon>
        <taxon>Burkholderiales</taxon>
        <taxon>Comamonadaceae</taxon>
        <taxon>Polaromonas</taxon>
    </lineage>
</organism>
<geneLocation type="plasmid" evidence="6 7">
    <name>pPNAP07</name>
</geneLocation>
<gene>
    <name evidence="6" type="ordered locus">Pnap_4998</name>
</gene>
<dbReference type="InterPro" id="IPR005053">
    <property type="entry name" value="MobA_MobL"/>
</dbReference>
<reference evidence="7" key="1">
    <citation type="journal article" date="2009" name="Environ. Microbiol.">
        <title>The genome of Polaromonas naphthalenivorans strain CJ2, isolated from coal tar-contaminated sediment, reveals physiological and metabolic versatility and evolution through extensive horizontal gene transfer.</title>
        <authorList>
            <person name="Yagi J.M."/>
            <person name="Sims D."/>
            <person name="Brettin T."/>
            <person name="Bruce D."/>
            <person name="Madsen E.L."/>
        </authorList>
    </citation>
    <scope>NUCLEOTIDE SEQUENCE [LARGE SCALE GENOMIC DNA]</scope>
    <source>
        <strain evidence="7">CJ2</strain>
        <plasmid evidence="7">Plasmid pPNAP07</plasmid>
    </source>
</reference>
<evidence type="ECO:0000259" key="5">
    <source>
        <dbReference type="Pfam" id="PF03389"/>
    </source>
</evidence>
<proteinExistence type="inferred from homology"/>
<name>A1VX68_POLNA</name>
<dbReference type="Gene3D" id="3.30.930.30">
    <property type="match status" value="1"/>
</dbReference>
<dbReference type="NCBIfam" id="NF041496">
    <property type="entry name" value="MobQ"/>
    <property type="match status" value="1"/>
</dbReference>